<sequence length="175" mass="20364">MEMLWYLRHWWSSLFNYDRTNYHIHERLSVLELKVNDILNYICLQKQLNLKLDSSSSYSSSEEDEEDANSAASSVNYDSDGSNLAIYSKPSINDTTRLQYVTGHRDEFETRKRMYDGVTMDKLYEAHNVNEPAHKISKLEKDITNAGIKCEYAGQNGIVVYANQETVKRLIQEHL</sequence>
<feature type="region of interest" description="Disordered" evidence="1">
    <location>
        <begin position="55"/>
        <end position="76"/>
    </location>
</feature>
<dbReference type="EMBL" id="KM371112">
    <property type="protein sequence ID" value="AJK91727.1"/>
    <property type="molecule type" value="Genomic_DNA"/>
</dbReference>
<dbReference type="Proteomes" id="UP000201335">
    <property type="component" value="Segment"/>
</dbReference>
<evidence type="ECO:0000256" key="1">
    <source>
        <dbReference type="SAM" id="MobiDB-lite"/>
    </source>
</evidence>
<dbReference type="RefSeq" id="YP_009121851.1">
    <property type="nucleotide sequence ID" value="NC_026511.1"/>
</dbReference>
<dbReference type="OrthoDB" id="17362at10239"/>
<evidence type="ECO:0000313" key="2">
    <source>
        <dbReference type="EMBL" id="AJK91727.1"/>
    </source>
</evidence>
<reference evidence="2 3" key="1">
    <citation type="journal article" date="2015" name="Viruses">
        <title>The complete sequence of the first Spodoptera frugiperda Betabaculovirus genome: a natural multiple recombinant virus.</title>
        <authorList>
            <person name="Cuartas P.E."/>
            <person name="Barrera G.P."/>
            <person name="Belaich M.N."/>
            <person name="Barreto E."/>
            <person name="Ghiringhelli P.D."/>
            <person name="Villamizar L.F."/>
        </authorList>
    </citation>
    <scope>NUCLEOTIDE SEQUENCE [LARGE SCALE GENOMIC DNA]</scope>
    <source>
        <strain evidence="2">VG008</strain>
    </source>
</reference>
<organism evidence="2 3">
    <name type="scientific">Spodoptera frugiperda granulovirus</name>
    <dbReference type="NCBI Taxonomy" id="307454"/>
    <lineage>
        <taxon>Viruses</taxon>
        <taxon>Viruses incertae sedis</taxon>
        <taxon>Naldaviricetes</taxon>
        <taxon>Lefavirales</taxon>
        <taxon>Baculoviridae</taxon>
        <taxon>Betabaculovirus</taxon>
        <taxon>Betabaculovirus spofrugiperdae</taxon>
    </lineage>
</organism>
<accession>A0A0C5ASE2</accession>
<proteinExistence type="predicted"/>
<name>A0A0C5ASE2_9BBAC</name>
<dbReference type="GeneID" id="23632068"/>
<keyword evidence="3" id="KW-1185">Reference proteome</keyword>
<dbReference type="KEGG" id="vg:23632068"/>
<protein>
    <submittedName>
        <fullName evidence="2">38.7k</fullName>
    </submittedName>
</protein>
<evidence type="ECO:0000313" key="3">
    <source>
        <dbReference type="Proteomes" id="UP000201335"/>
    </source>
</evidence>